<evidence type="ECO:0000256" key="6">
    <source>
        <dbReference type="SAM" id="Coils"/>
    </source>
</evidence>
<evidence type="ECO:0000256" key="5">
    <source>
        <dbReference type="ARBA" id="ARBA00022777"/>
    </source>
</evidence>
<dbReference type="InterPro" id="IPR003661">
    <property type="entry name" value="HisK_dim/P_dom"/>
</dbReference>
<dbReference type="PANTHER" id="PTHR43047">
    <property type="entry name" value="TWO-COMPONENT HISTIDINE PROTEIN KINASE"/>
    <property type="match status" value="1"/>
</dbReference>
<keyword evidence="7" id="KW-1133">Transmembrane helix</keyword>
<keyword evidence="10" id="KW-1185">Reference proteome</keyword>
<dbReference type="CDD" id="cd00082">
    <property type="entry name" value="HisKA"/>
    <property type="match status" value="1"/>
</dbReference>
<dbReference type="PROSITE" id="PS50109">
    <property type="entry name" value="HIS_KIN"/>
    <property type="match status" value="1"/>
</dbReference>
<feature type="transmembrane region" description="Helical" evidence="7">
    <location>
        <begin position="103"/>
        <end position="123"/>
    </location>
</feature>
<dbReference type="Proteomes" id="UP001295684">
    <property type="component" value="Unassembled WGS sequence"/>
</dbReference>
<dbReference type="Gene3D" id="3.30.565.10">
    <property type="entry name" value="Histidine kinase-like ATPase, C-terminal domain"/>
    <property type="match status" value="1"/>
</dbReference>
<feature type="transmembrane region" description="Helical" evidence="7">
    <location>
        <begin position="155"/>
        <end position="176"/>
    </location>
</feature>
<accession>A0AAD1Y8G0</accession>
<dbReference type="PRINTS" id="PR00344">
    <property type="entry name" value="BCTRLSENSOR"/>
</dbReference>
<dbReference type="EC" id="2.7.13.3" evidence="2"/>
<dbReference type="InterPro" id="IPR036097">
    <property type="entry name" value="HisK_dim/P_sf"/>
</dbReference>
<dbReference type="GO" id="GO:0000155">
    <property type="term" value="F:phosphorelay sensor kinase activity"/>
    <property type="evidence" value="ECO:0007669"/>
    <property type="project" value="InterPro"/>
</dbReference>
<sequence length="670" mass="77593">MKKCFQTIIKYLCQDRWYNTINSNCNLSEDQIPQSEMDRLNKSTIRNVRKSVIILAFFNLSFLVLHMAKEAQTQRDLHMFLGNVLFTLCSVLSLFFIKKFPVYIQTCLFLCNSFGILALHFFFQTDHKGHFNCYIPCAYCYHYFTSSLAPSKRHLSSLVFTISVLIHLYCTFLKIGKLDNDILVSSFISIFYFDFGLGVQQSKLADMYAMILENKKLAGEKQKVVQEFPHPVLIIPEKLTRLSQCYSNDQFESQIKSLNHKIEELDQVKVVIKKKEEEQKIQKANKNDKIQLSLYKYLKQSQNKPKEFRAEIKDDIIIECENSSENLMENELESLNDEQQKPSKPHRNFSIKSLKLEWKGYMSFMHVFIDHTNIINLEQAKNRIKMQRIMFASASHEFRTPLNAIIHSYNFIKASFEDFIEVLKRKVPGKFFKSRRIEEDIEHILKFTKTGATSSVLLMSLVEDILNLSKIDNGTLTTVFGYFNISELLNEVHSLFVVQCENKNIALTFECEGNLRFCEVKTDRNRLRQVLLNLVSNSVKFTYNGYVSVKAAVTKTFDGNTFVEFSVKDTGIGIKEEDQVRLFKLFGMIEDTNNLNPDGCGLGLTVSKKYIEILGGDIKVKSEYGVGTEMIFTILPKDIKNFYEGVRRPLHNFAHLSPNPFDSWDVNLSP</sequence>
<comment type="catalytic activity">
    <reaction evidence="1">
        <text>ATP + protein L-histidine = ADP + protein N-phospho-L-histidine.</text>
        <dbReference type="EC" id="2.7.13.3"/>
    </reaction>
</comment>
<dbReference type="EMBL" id="CAMPGE010028959">
    <property type="protein sequence ID" value="CAI2386448.1"/>
    <property type="molecule type" value="Genomic_DNA"/>
</dbReference>
<reference evidence="9" key="1">
    <citation type="submission" date="2023-07" db="EMBL/GenBank/DDBJ databases">
        <authorList>
            <consortium name="AG Swart"/>
            <person name="Singh M."/>
            <person name="Singh A."/>
            <person name="Seah K."/>
            <person name="Emmerich C."/>
        </authorList>
    </citation>
    <scope>NUCLEOTIDE SEQUENCE</scope>
    <source>
        <strain evidence="9">DP1</strain>
    </source>
</reference>
<feature type="domain" description="Histidine kinase" evidence="8">
    <location>
        <begin position="393"/>
        <end position="638"/>
    </location>
</feature>
<keyword evidence="7" id="KW-0812">Transmembrane</keyword>
<feature type="transmembrane region" description="Helical" evidence="7">
    <location>
        <begin position="182"/>
        <end position="199"/>
    </location>
</feature>
<evidence type="ECO:0000256" key="1">
    <source>
        <dbReference type="ARBA" id="ARBA00000085"/>
    </source>
</evidence>
<dbReference type="AlphaFoldDB" id="A0AAD1Y8G0"/>
<name>A0AAD1Y8G0_EUPCR</name>
<comment type="caution">
    <text evidence="9">The sequence shown here is derived from an EMBL/GenBank/DDBJ whole genome shotgun (WGS) entry which is preliminary data.</text>
</comment>
<evidence type="ECO:0000259" key="8">
    <source>
        <dbReference type="PROSITE" id="PS50109"/>
    </source>
</evidence>
<feature type="transmembrane region" description="Helical" evidence="7">
    <location>
        <begin position="51"/>
        <end position="68"/>
    </location>
</feature>
<evidence type="ECO:0000256" key="2">
    <source>
        <dbReference type="ARBA" id="ARBA00012438"/>
    </source>
</evidence>
<keyword evidence="7" id="KW-0472">Membrane</keyword>
<keyword evidence="3" id="KW-0597">Phosphoprotein</keyword>
<dbReference type="SMART" id="SM00388">
    <property type="entry name" value="HisKA"/>
    <property type="match status" value="1"/>
</dbReference>
<evidence type="ECO:0000313" key="10">
    <source>
        <dbReference type="Proteomes" id="UP001295684"/>
    </source>
</evidence>
<gene>
    <name evidence="9" type="ORF">ECRASSUSDP1_LOCUS28067</name>
</gene>
<dbReference type="SMART" id="SM00387">
    <property type="entry name" value="HATPase_c"/>
    <property type="match status" value="1"/>
</dbReference>
<dbReference type="Gene3D" id="1.10.287.130">
    <property type="match status" value="1"/>
</dbReference>
<organism evidence="9 10">
    <name type="scientific">Euplotes crassus</name>
    <dbReference type="NCBI Taxonomy" id="5936"/>
    <lineage>
        <taxon>Eukaryota</taxon>
        <taxon>Sar</taxon>
        <taxon>Alveolata</taxon>
        <taxon>Ciliophora</taxon>
        <taxon>Intramacronucleata</taxon>
        <taxon>Spirotrichea</taxon>
        <taxon>Hypotrichia</taxon>
        <taxon>Euplotida</taxon>
        <taxon>Euplotidae</taxon>
        <taxon>Moneuplotes</taxon>
    </lineage>
</organism>
<dbReference type="InterPro" id="IPR005467">
    <property type="entry name" value="His_kinase_dom"/>
</dbReference>
<dbReference type="InterPro" id="IPR036890">
    <property type="entry name" value="HATPase_C_sf"/>
</dbReference>
<dbReference type="InterPro" id="IPR004358">
    <property type="entry name" value="Sig_transdc_His_kin-like_C"/>
</dbReference>
<dbReference type="GO" id="GO:0009927">
    <property type="term" value="F:histidine phosphotransfer kinase activity"/>
    <property type="evidence" value="ECO:0007669"/>
    <property type="project" value="TreeGrafter"/>
</dbReference>
<protein>
    <recommendedName>
        <fullName evidence="2">histidine kinase</fullName>
        <ecNumber evidence="2">2.7.13.3</ecNumber>
    </recommendedName>
</protein>
<dbReference type="SUPFAM" id="SSF55874">
    <property type="entry name" value="ATPase domain of HSP90 chaperone/DNA topoisomerase II/histidine kinase"/>
    <property type="match status" value="1"/>
</dbReference>
<evidence type="ECO:0000256" key="3">
    <source>
        <dbReference type="ARBA" id="ARBA00022553"/>
    </source>
</evidence>
<keyword evidence="4" id="KW-0808">Transferase</keyword>
<dbReference type="GO" id="GO:0005886">
    <property type="term" value="C:plasma membrane"/>
    <property type="evidence" value="ECO:0007669"/>
    <property type="project" value="TreeGrafter"/>
</dbReference>
<dbReference type="SUPFAM" id="SSF47384">
    <property type="entry name" value="Homodimeric domain of signal transducing histidine kinase"/>
    <property type="match status" value="1"/>
</dbReference>
<dbReference type="FunFam" id="3.30.565.10:FF:000010">
    <property type="entry name" value="Sensor histidine kinase RcsC"/>
    <property type="match status" value="1"/>
</dbReference>
<evidence type="ECO:0000256" key="4">
    <source>
        <dbReference type="ARBA" id="ARBA00022679"/>
    </source>
</evidence>
<dbReference type="Pfam" id="PF02518">
    <property type="entry name" value="HATPase_c"/>
    <property type="match status" value="1"/>
</dbReference>
<proteinExistence type="predicted"/>
<dbReference type="CDD" id="cd16922">
    <property type="entry name" value="HATPase_EvgS-ArcB-TorS-like"/>
    <property type="match status" value="1"/>
</dbReference>
<evidence type="ECO:0000256" key="7">
    <source>
        <dbReference type="SAM" id="Phobius"/>
    </source>
</evidence>
<feature type="coiled-coil region" evidence="6">
    <location>
        <begin position="248"/>
        <end position="278"/>
    </location>
</feature>
<keyword evidence="6" id="KW-0175">Coiled coil</keyword>
<feature type="transmembrane region" description="Helical" evidence="7">
    <location>
        <begin position="80"/>
        <end position="97"/>
    </location>
</feature>
<keyword evidence="5" id="KW-0418">Kinase</keyword>
<dbReference type="PANTHER" id="PTHR43047:SF72">
    <property type="entry name" value="OSMOSENSING HISTIDINE PROTEIN KINASE SLN1"/>
    <property type="match status" value="1"/>
</dbReference>
<dbReference type="Pfam" id="PF00512">
    <property type="entry name" value="HisKA"/>
    <property type="match status" value="1"/>
</dbReference>
<evidence type="ECO:0000313" key="9">
    <source>
        <dbReference type="EMBL" id="CAI2386448.1"/>
    </source>
</evidence>
<dbReference type="InterPro" id="IPR003594">
    <property type="entry name" value="HATPase_dom"/>
</dbReference>